<feature type="domain" description="FAD-dependent urate hydroxylase HpyO/Asp monooxygenase CreE-like FAD/NAD(P)-binding" evidence="1">
    <location>
        <begin position="7"/>
        <end position="149"/>
    </location>
</feature>
<keyword evidence="3" id="KW-1185">Reference proteome</keyword>
<accession>A0ABY7NTE9</accession>
<evidence type="ECO:0000259" key="1">
    <source>
        <dbReference type="Pfam" id="PF13454"/>
    </source>
</evidence>
<reference evidence="2 3" key="1">
    <citation type="submission" date="2022-12" db="EMBL/GenBank/DDBJ databases">
        <title>Sphingomonas abieness sp. nov., an endophytic bacterium isolated from Abies koreana.</title>
        <authorList>
            <person name="Jiang L."/>
            <person name="Lee J."/>
        </authorList>
    </citation>
    <scope>NUCLEOTIDE SEQUENCE [LARGE SCALE GENOMIC DNA]</scope>
    <source>
        <strain evidence="3">PAMB 00755</strain>
    </source>
</reference>
<name>A0ABY7NTE9_9SPHN</name>
<gene>
    <name evidence="2" type="ORF">PBT88_06230</name>
</gene>
<dbReference type="Pfam" id="PF13454">
    <property type="entry name" value="NAD_binding_9"/>
    <property type="match status" value="1"/>
</dbReference>
<dbReference type="Proteomes" id="UP001210865">
    <property type="component" value="Chromosome"/>
</dbReference>
<dbReference type="InterPro" id="IPR052189">
    <property type="entry name" value="L-asp_N-monooxygenase_NS-form"/>
</dbReference>
<organism evidence="2 3">
    <name type="scientific">Sphingomonas abietis</name>
    <dbReference type="NCBI Taxonomy" id="3012344"/>
    <lineage>
        <taxon>Bacteria</taxon>
        <taxon>Pseudomonadati</taxon>
        <taxon>Pseudomonadota</taxon>
        <taxon>Alphaproteobacteria</taxon>
        <taxon>Sphingomonadales</taxon>
        <taxon>Sphingomonadaceae</taxon>
        <taxon>Sphingomonas</taxon>
    </lineage>
</organism>
<proteinExistence type="predicted"/>
<dbReference type="EMBL" id="CP115174">
    <property type="protein sequence ID" value="WBO23716.1"/>
    <property type="molecule type" value="Genomic_DNA"/>
</dbReference>
<dbReference type="PANTHER" id="PTHR40254">
    <property type="entry name" value="BLR0577 PROTEIN"/>
    <property type="match status" value="1"/>
</dbReference>
<protein>
    <submittedName>
        <fullName evidence="2">FAD/NAD(P)-binding protein</fullName>
    </submittedName>
</protein>
<dbReference type="SUPFAM" id="SSF51905">
    <property type="entry name" value="FAD/NAD(P)-binding domain"/>
    <property type="match status" value="2"/>
</dbReference>
<sequence length="450" mass="49004">MTGRHVAIVGGGFTGTLLAINILRHGGPSVTIIERRPQTGRGAAYSTIHPEHLLNVRAGNMSALPDDPDHFVRWLDARALQPSSGFVPRRIYGDYLGELLAEAVAQHGDRLRLVQGQVVDVDGAGAAMNLRLDDGRRIAADVVALASGNLLPAAPHGLDPATLSPGCYVPDPWCIDIASDLAPDDNMVVLGTGLTMVDVALLMDARGFEGRILALSRRGLAPREHVHGGVPGGRSERPRPTAIAATRALRARSREVDWRVAVDDLRPFTQSLWRAMALPERQRFLRHLRPWWDVHRHRIAPHVAERLQRMQREGRLEIVAGRLVSATPTAAGVEVRYRPRGGDDIRTLTARRLVNGTGPQGDLATTSDPLLAALHRRGMLRPDPLHIGIDVDQDSRAIDTAGGASDSLLVLGPMTRGAFWEIIAVPDIRRQVWSVARRLANAQWVEGDGL</sequence>
<dbReference type="PANTHER" id="PTHR40254:SF1">
    <property type="entry name" value="BLR0577 PROTEIN"/>
    <property type="match status" value="1"/>
</dbReference>
<dbReference type="RefSeq" id="WP_270078347.1">
    <property type="nucleotide sequence ID" value="NZ_CP115174.1"/>
</dbReference>
<dbReference type="InterPro" id="IPR036188">
    <property type="entry name" value="FAD/NAD-bd_sf"/>
</dbReference>
<dbReference type="InterPro" id="IPR038732">
    <property type="entry name" value="HpyO/CreE_NAD-binding"/>
</dbReference>
<evidence type="ECO:0000313" key="2">
    <source>
        <dbReference type="EMBL" id="WBO23716.1"/>
    </source>
</evidence>
<evidence type="ECO:0000313" key="3">
    <source>
        <dbReference type="Proteomes" id="UP001210865"/>
    </source>
</evidence>
<dbReference type="Gene3D" id="3.50.50.60">
    <property type="entry name" value="FAD/NAD(P)-binding domain"/>
    <property type="match status" value="2"/>
</dbReference>